<gene>
    <name evidence="1" type="ORF">EFP84_08450</name>
</gene>
<dbReference type="Proteomes" id="UP000276407">
    <property type="component" value="Chromosome 1"/>
</dbReference>
<evidence type="ECO:0000313" key="2">
    <source>
        <dbReference type="Proteomes" id="UP000276407"/>
    </source>
</evidence>
<dbReference type="KEGG" id="lkm:EFP84_08450"/>
<accession>A0AAD0UN74</accession>
<sequence>MNAGLVIFLFYSSRTFYLKKIECFSIFIQKNSGFVVSSYMIKRVSYILSAFWLMSCASAQTQEPENQNKIEKIQTAKTVVVESFSPVTIREICEKTPDPSAADSDEESCIHKRQRELWKKVYFPASKEKNLTKALELVLVLKKIFPKKKMLIGKEGEIHVRHIQQKVEYCDSSQANCVPVIHNLISFSDSDLHEANKTYTLIPQLSYLEKEDKVLPLAKWNERLDSISKENIEFMLNACFVLE</sequence>
<name>A0AAD0UN74_9LEPT</name>
<proteinExistence type="predicted"/>
<protein>
    <submittedName>
        <fullName evidence="1">Uncharacterized protein</fullName>
    </submittedName>
</protein>
<dbReference type="AlphaFoldDB" id="A0AAD0UN74"/>
<dbReference type="EMBL" id="CP033614">
    <property type="protein sequence ID" value="AYV55536.1"/>
    <property type="molecule type" value="Genomic_DNA"/>
</dbReference>
<organism evidence="1 2">
    <name type="scientific">Leptospira kmetyi</name>
    <dbReference type="NCBI Taxonomy" id="408139"/>
    <lineage>
        <taxon>Bacteria</taxon>
        <taxon>Pseudomonadati</taxon>
        <taxon>Spirochaetota</taxon>
        <taxon>Spirochaetia</taxon>
        <taxon>Leptospirales</taxon>
        <taxon>Leptospiraceae</taxon>
        <taxon>Leptospira</taxon>
    </lineage>
</organism>
<reference evidence="1 2" key="1">
    <citation type="submission" date="2018-11" db="EMBL/GenBank/DDBJ databases">
        <title>Complete genome sequence of Leptospira kmetyi isolate LS 001/16 from soil sample associated with a leptospirosis patient in Kelantan.</title>
        <authorList>
            <person name="Muhammad Yusoff F."/>
            <person name="Muhammad Yusoff S."/>
            <person name="Ahmad M.N."/>
            <person name="Yusof N.Y."/>
            <person name="Aziah I."/>
        </authorList>
    </citation>
    <scope>NUCLEOTIDE SEQUENCE [LARGE SCALE GENOMIC DNA]</scope>
    <source>
        <strain evidence="1 2">LS 001/16</strain>
    </source>
</reference>
<evidence type="ECO:0000313" key="1">
    <source>
        <dbReference type="EMBL" id="AYV55536.1"/>
    </source>
</evidence>